<keyword evidence="7" id="KW-0812">Transmembrane</keyword>
<evidence type="ECO:0000313" key="22">
    <source>
        <dbReference type="Proteomes" id="UP000184300"/>
    </source>
</evidence>
<dbReference type="STRING" id="1160497.A0A1L9VZT7"/>
<dbReference type="GO" id="GO:0004497">
    <property type="term" value="F:monooxygenase activity"/>
    <property type="evidence" value="ECO:0007669"/>
    <property type="project" value="InterPro"/>
</dbReference>
<evidence type="ECO:0000256" key="15">
    <source>
        <dbReference type="ARBA" id="ARBA00023128"/>
    </source>
</evidence>
<keyword evidence="10 19" id="KW-0694">RNA-binding</keyword>
<organism evidence="21 22">
    <name type="scientific">Aspergillus glaucus CBS 516.65</name>
    <dbReference type="NCBI Taxonomy" id="1160497"/>
    <lineage>
        <taxon>Eukaryota</taxon>
        <taxon>Fungi</taxon>
        <taxon>Dikarya</taxon>
        <taxon>Ascomycota</taxon>
        <taxon>Pezizomycotina</taxon>
        <taxon>Eurotiomycetes</taxon>
        <taxon>Eurotiomycetidae</taxon>
        <taxon>Eurotiales</taxon>
        <taxon>Aspergillaceae</taxon>
        <taxon>Aspergillus</taxon>
        <taxon>Aspergillus subgen. Aspergillus</taxon>
    </lineage>
</organism>
<dbReference type="SUPFAM" id="SSF54928">
    <property type="entry name" value="RNA-binding domain, RBD"/>
    <property type="match status" value="1"/>
</dbReference>
<dbReference type="GO" id="GO:0020037">
    <property type="term" value="F:heme binding"/>
    <property type="evidence" value="ECO:0007669"/>
    <property type="project" value="InterPro"/>
</dbReference>
<comment type="similarity">
    <text evidence="3">Belongs to the YME2 family.</text>
</comment>
<evidence type="ECO:0000313" key="21">
    <source>
        <dbReference type="EMBL" id="OJJ89440.1"/>
    </source>
</evidence>
<accession>A0A1L9VZT7</accession>
<keyword evidence="12" id="KW-1133">Transmembrane helix</keyword>
<dbReference type="EMBL" id="KV878888">
    <property type="protein sequence ID" value="OJJ89440.1"/>
    <property type="molecule type" value="Genomic_DNA"/>
</dbReference>
<dbReference type="GO" id="GO:0003723">
    <property type="term" value="F:RNA binding"/>
    <property type="evidence" value="ECO:0007669"/>
    <property type="project" value="UniProtKB-UniRule"/>
</dbReference>
<dbReference type="GO" id="GO:0005743">
    <property type="term" value="C:mitochondrial inner membrane"/>
    <property type="evidence" value="ECO:0007669"/>
    <property type="project" value="UniProtKB-SubCell"/>
</dbReference>
<dbReference type="FunFam" id="3.30.70.330:FF:000959">
    <property type="entry name" value="Mitochondrial escape protein 2"/>
    <property type="match status" value="1"/>
</dbReference>
<comment type="cofactor">
    <cofactor evidence="1 18">
        <name>heme</name>
        <dbReference type="ChEBI" id="CHEBI:30413"/>
    </cofactor>
</comment>
<evidence type="ECO:0000256" key="3">
    <source>
        <dbReference type="ARBA" id="ARBA00010320"/>
    </source>
</evidence>
<keyword evidence="22" id="KW-1185">Reference proteome</keyword>
<evidence type="ECO:0000256" key="16">
    <source>
        <dbReference type="ARBA" id="ARBA00023136"/>
    </source>
</evidence>
<dbReference type="OrthoDB" id="10267654at2759"/>
<dbReference type="VEuPathDB" id="FungiDB:ASPGLDRAFT_71126"/>
<dbReference type="SUPFAM" id="SSF48264">
    <property type="entry name" value="Cytochrome P450"/>
    <property type="match status" value="1"/>
</dbReference>
<dbReference type="InterPro" id="IPR039627">
    <property type="entry name" value="Yme2_C"/>
</dbReference>
<evidence type="ECO:0000256" key="9">
    <source>
        <dbReference type="ARBA" id="ARBA00022792"/>
    </source>
</evidence>
<keyword evidence="15" id="KW-0496">Mitochondrion</keyword>
<comment type="similarity">
    <text evidence="4">Belongs to the cytochrome P450 family.</text>
</comment>
<dbReference type="PRINTS" id="PR00465">
    <property type="entry name" value="EP450IV"/>
</dbReference>
<gene>
    <name evidence="21" type="ORF">ASPGLDRAFT_71126</name>
</gene>
<evidence type="ECO:0000259" key="20">
    <source>
        <dbReference type="PROSITE" id="PS50102"/>
    </source>
</evidence>
<dbReference type="InterPro" id="IPR000504">
    <property type="entry name" value="RRM_dom"/>
</dbReference>
<dbReference type="InterPro" id="IPR018850">
    <property type="entry name" value="Mt_escape_2_C"/>
</dbReference>
<dbReference type="GO" id="GO:0005506">
    <property type="term" value="F:iron ion binding"/>
    <property type="evidence" value="ECO:0007669"/>
    <property type="project" value="InterPro"/>
</dbReference>
<dbReference type="InterPro" id="IPR036396">
    <property type="entry name" value="Cyt_P450_sf"/>
</dbReference>
<keyword evidence="6" id="KW-0507">mRNA processing</keyword>
<dbReference type="GO" id="GO:0016705">
    <property type="term" value="F:oxidoreductase activity, acting on paired donors, with incorporation or reduction of molecular oxygen"/>
    <property type="evidence" value="ECO:0007669"/>
    <property type="project" value="InterPro"/>
</dbReference>
<evidence type="ECO:0000256" key="11">
    <source>
        <dbReference type="ARBA" id="ARBA00022946"/>
    </source>
</evidence>
<feature type="binding site" description="axial binding residue" evidence="18">
    <location>
        <position position="1317"/>
    </location>
    <ligand>
        <name>heme</name>
        <dbReference type="ChEBI" id="CHEBI:30413"/>
    </ligand>
    <ligandPart>
        <name>Fe</name>
        <dbReference type="ChEBI" id="CHEBI:18248"/>
    </ligandPart>
</feature>
<dbReference type="Pfam" id="PF00067">
    <property type="entry name" value="p450"/>
    <property type="match status" value="1"/>
</dbReference>
<reference evidence="22" key="1">
    <citation type="journal article" date="2017" name="Genome Biol.">
        <title>Comparative genomics reveals high biological diversity and specific adaptations in the industrially and medically important fungal genus Aspergillus.</title>
        <authorList>
            <person name="de Vries R.P."/>
            <person name="Riley R."/>
            <person name="Wiebenga A."/>
            <person name="Aguilar-Osorio G."/>
            <person name="Amillis S."/>
            <person name="Uchima C.A."/>
            <person name="Anderluh G."/>
            <person name="Asadollahi M."/>
            <person name="Askin M."/>
            <person name="Barry K."/>
            <person name="Battaglia E."/>
            <person name="Bayram O."/>
            <person name="Benocci T."/>
            <person name="Braus-Stromeyer S.A."/>
            <person name="Caldana C."/>
            <person name="Canovas D."/>
            <person name="Cerqueira G.C."/>
            <person name="Chen F."/>
            <person name="Chen W."/>
            <person name="Choi C."/>
            <person name="Clum A."/>
            <person name="Dos Santos R.A."/>
            <person name="Damasio A.R."/>
            <person name="Diallinas G."/>
            <person name="Emri T."/>
            <person name="Fekete E."/>
            <person name="Flipphi M."/>
            <person name="Freyberg S."/>
            <person name="Gallo A."/>
            <person name="Gournas C."/>
            <person name="Habgood R."/>
            <person name="Hainaut M."/>
            <person name="Harispe M.L."/>
            <person name="Henrissat B."/>
            <person name="Hilden K.S."/>
            <person name="Hope R."/>
            <person name="Hossain A."/>
            <person name="Karabika E."/>
            <person name="Karaffa L."/>
            <person name="Karanyi Z."/>
            <person name="Krasevec N."/>
            <person name="Kuo A."/>
            <person name="Kusch H."/>
            <person name="LaButti K."/>
            <person name="Lagendijk E.L."/>
            <person name="Lapidus A."/>
            <person name="Levasseur A."/>
            <person name="Lindquist E."/>
            <person name="Lipzen A."/>
            <person name="Logrieco A.F."/>
            <person name="MacCabe A."/>
            <person name="Maekelae M.R."/>
            <person name="Malavazi I."/>
            <person name="Melin P."/>
            <person name="Meyer V."/>
            <person name="Mielnichuk N."/>
            <person name="Miskei M."/>
            <person name="Molnar A.P."/>
            <person name="Mule G."/>
            <person name="Ngan C.Y."/>
            <person name="Orejas M."/>
            <person name="Orosz E."/>
            <person name="Ouedraogo J.P."/>
            <person name="Overkamp K.M."/>
            <person name="Park H.-S."/>
            <person name="Perrone G."/>
            <person name="Piumi F."/>
            <person name="Punt P.J."/>
            <person name="Ram A.F."/>
            <person name="Ramon A."/>
            <person name="Rauscher S."/>
            <person name="Record E."/>
            <person name="Riano-Pachon D.M."/>
            <person name="Robert V."/>
            <person name="Roehrig J."/>
            <person name="Ruller R."/>
            <person name="Salamov A."/>
            <person name="Salih N.S."/>
            <person name="Samson R.A."/>
            <person name="Sandor E."/>
            <person name="Sanguinetti M."/>
            <person name="Schuetze T."/>
            <person name="Sepcic K."/>
            <person name="Shelest E."/>
            <person name="Sherlock G."/>
            <person name="Sophianopoulou V."/>
            <person name="Squina F.M."/>
            <person name="Sun H."/>
            <person name="Susca A."/>
            <person name="Todd R.B."/>
            <person name="Tsang A."/>
            <person name="Unkles S.E."/>
            <person name="van de Wiele N."/>
            <person name="van Rossen-Uffink D."/>
            <person name="Oliveira J.V."/>
            <person name="Vesth T.C."/>
            <person name="Visser J."/>
            <person name="Yu J.-H."/>
            <person name="Zhou M."/>
            <person name="Andersen M.R."/>
            <person name="Archer D.B."/>
            <person name="Baker S.E."/>
            <person name="Benoit I."/>
            <person name="Brakhage A.A."/>
            <person name="Braus G.H."/>
            <person name="Fischer R."/>
            <person name="Frisvad J.C."/>
            <person name="Goldman G.H."/>
            <person name="Houbraken J."/>
            <person name="Oakley B."/>
            <person name="Pocsi I."/>
            <person name="Scazzocchio C."/>
            <person name="Seiboth B."/>
            <person name="vanKuyk P.A."/>
            <person name="Wortman J."/>
            <person name="Dyer P.S."/>
            <person name="Grigoriev I.V."/>
        </authorList>
    </citation>
    <scope>NUCLEOTIDE SEQUENCE [LARGE SCALE GENOMIC DNA]</scope>
    <source>
        <strain evidence="22">CBS 516.65</strain>
    </source>
</reference>
<evidence type="ECO:0000256" key="14">
    <source>
        <dbReference type="ARBA" id="ARBA00023004"/>
    </source>
</evidence>
<keyword evidence="14 18" id="KW-0408">Iron</keyword>
<evidence type="ECO:0000256" key="13">
    <source>
        <dbReference type="ARBA" id="ARBA00023002"/>
    </source>
</evidence>
<dbReference type="PANTHER" id="PTHR32198">
    <property type="entry name" value="MITOCHONDRIAL ESCAPE PROTEIN 2"/>
    <property type="match status" value="1"/>
</dbReference>
<evidence type="ECO:0000256" key="10">
    <source>
        <dbReference type="ARBA" id="ARBA00022884"/>
    </source>
</evidence>
<evidence type="ECO:0000256" key="7">
    <source>
        <dbReference type="ARBA" id="ARBA00022692"/>
    </source>
</evidence>
<keyword evidence="16" id="KW-0472">Membrane</keyword>
<dbReference type="GO" id="GO:0006397">
    <property type="term" value="P:mRNA processing"/>
    <property type="evidence" value="ECO:0007669"/>
    <property type="project" value="UniProtKB-KW"/>
</dbReference>
<evidence type="ECO:0000256" key="18">
    <source>
        <dbReference type="PIRSR" id="PIRSR602403-1"/>
    </source>
</evidence>
<dbReference type="GeneID" id="34465798"/>
<dbReference type="RefSeq" id="XP_022406102.1">
    <property type="nucleotide sequence ID" value="XM_022549538.1"/>
</dbReference>
<dbReference type="Gene3D" id="1.10.630.10">
    <property type="entry name" value="Cytochrome P450"/>
    <property type="match status" value="1"/>
</dbReference>
<evidence type="ECO:0000256" key="5">
    <source>
        <dbReference type="ARBA" id="ARBA00020222"/>
    </source>
</evidence>
<dbReference type="CDD" id="cd11040">
    <property type="entry name" value="CYP7_CYP8-like"/>
    <property type="match status" value="1"/>
</dbReference>
<keyword evidence="11" id="KW-0809">Transit peptide</keyword>
<dbReference type="PROSITE" id="PS50102">
    <property type="entry name" value="RRM"/>
    <property type="match status" value="1"/>
</dbReference>
<dbReference type="InterPro" id="IPR001128">
    <property type="entry name" value="Cyt_P450"/>
</dbReference>
<evidence type="ECO:0000256" key="6">
    <source>
        <dbReference type="ARBA" id="ARBA00022664"/>
    </source>
</evidence>
<evidence type="ECO:0000256" key="4">
    <source>
        <dbReference type="ARBA" id="ARBA00010617"/>
    </source>
</evidence>
<proteinExistence type="inferred from homology"/>
<dbReference type="InterPro" id="IPR035979">
    <property type="entry name" value="RBD_domain_sf"/>
</dbReference>
<keyword evidence="18" id="KW-0349">Heme</keyword>
<evidence type="ECO:0000256" key="1">
    <source>
        <dbReference type="ARBA" id="ARBA00001971"/>
    </source>
</evidence>
<evidence type="ECO:0000256" key="12">
    <source>
        <dbReference type="ARBA" id="ARBA00022989"/>
    </source>
</evidence>
<evidence type="ECO:0000256" key="19">
    <source>
        <dbReference type="PROSITE-ProRule" id="PRU00176"/>
    </source>
</evidence>
<dbReference type="PANTHER" id="PTHR32198:SF2">
    <property type="entry name" value="MITOCHONDRIAL ESCAPE PROTEIN 2"/>
    <property type="match status" value="1"/>
</dbReference>
<keyword evidence="9" id="KW-0999">Mitochondrion inner membrane</keyword>
<dbReference type="InterPro" id="IPR002403">
    <property type="entry name" value="Cyt_P450_E_grp-IV"/>
</dbReference>
<dbReference type="Pfam" id="PF10443">
    <property type="entry name" value="RNA12"/>
    <property type="match status" value="1"/>
</dbReference>
<dbReference type="InterPro" id="IPR034260">
    <property type="entry name" value="Yme2_RRM"/>
</dbReference>
<name>A0A1L9VZT7_ASPGL</name>
<protein>
    <recommendedName>
        <fullName evidence="5">Mitochondrial escape protein 2</fullName>
    </recommendedName>
</protein>
<keyword evidence="13" id="KW-0560">Oxidoreductase</keyword>
<sequence>MMRIASSGVPVRWRSPKVFPAYTSTPNLRRASSLQSGHIGVNKGEGLLFINNIFPSRLQWLLGNPLDGSWSYEEALKRIDRPHFAASEPIHIIQRALPDNLPLEIKEVIPRTKEGGAFVKYSPKSNVSDIEIEDAIKDHLQQNPIRPWFNPFQGVYVSRVLGKPWIEDLYRIPSQRLRVEFLPTSPETSAAELTIENLYSLLRPYGKLQEIDPQPSDSKTNPRYAHVEFSRLRYAVMARNCLHGFTIPEEHGGGKAGTKFKIVYERKIKLSMIKDWIFSHPRIVIPALAALIAAISVTVFDPMRTFFIKIKIKATLPTEENEFLHWARQQISKANIIYFGNRRADPRGLSAIWEDRQGDISQLQSWLQENVETFIVVQGPRGSGKRELVLDNVLKDYKHKVVIDCKQIQDARGDTAKIARAAQQVGYRPVFSWMNSISSFIDLASQGMIGTKAGLSETLDSQLSNIWQSTATALRKVGLEARKLDDKDVHLSDDEYLEAHPERRPVVIIDNYLHNAEENSVVYDKITEWAAGLTTEYIAHVIFLTTDVSFAKPLSKALPNQVLRVIPMGDCSLDVGRKFVLNLLAYESSMEDGNEKVKTVDDMKDLDNCIEVLGGRVSDLEFMAHRIEAGETPKAAVNRIIEQSASEILKIFILGSDNQPQHWTREQAWHLIKALGHSEDGTLPYNKVLTSDLFKENGEAILLALEQAELIAISATNGFPHTVKPAKPVYRTAFKRVAENKALSSRLDLSILSQLLKKENSSITKHEEELAVLGALPKQPRELHPRIHWLLEKIYKSQDKIGQYENDSAVLQKNLKSDALSGLTWVTVLVTLTVTCITTRIITDFQCRSSKTDSGDFRPVRMAPYWFPWLGHGLSFAWNMTSCVREARDYMGEPVFGIILGGAKQNVVASPSMAQSVFAFRGASNSPFIDRVMERVFGDSGIVRKMSPADRQELHQYVSHFLQEPFITEATTAFIRRVQRETPNLVTFSWSMVDQTPWERASEVTVENIDGKNVCEANLFALVRNFAAQITTGGFFGQAIIEDFPNLFDDLWILDSQFSNLSKGARRWLPIPGLPAAYKARSRLLQALATFQEAFIAWDDGRDPGVKFRDLDDIAEPIKQRARAMHRMGFSSLVSASAHLSMLWAINGNTTNIVFWNLIRVYAEPSLLEDIRKEIAPYVKASRPSREETGFPFEEPPQIKIDSQGLFTSCPLLKASFYETLRLDSAGFSLKELDSDLTLTESKEDAAIDGLKQPRVYKLSKGNSIAISHGALQNDSRYFSNPSRYDPLRFITTDPDTGAKRAEMYTIKPFGGGVTRCKGRVLAERENLAFIAAIVSMWDIEPMRGKHLVVPGRKASPGTFSPKKDVRVRMTARV</sequence>
<evidence type="ECO:0000256" key="17">
    <source>
        <dbReference type="ARBA" id="ARBA00025276"/>
    </source>
</evidence>
<feature type="domain" description="RRM" evidence="20">
    <location>
        <begin position="175"/>
        <end position="267"/>
    </location>
</feature>
<dbReference type="Proteomes" id="UP000184300">
    <property type="component" value="Unassembled WGS sequence"/>
</dbReference>
<evidence type="ECO:0000256" key="2">
    <source>
        <dbReference type="ARBA" id="ARBA00004434"/>
    </source>
</evidence>
<comment type="function">
    <text evidence="17">Plays a role in maintaining the mitochondrial genome and in controlling the mtDNA escape. Involved in the regulation of mtDNA nucleotide structure and number. May have a dispensable role in early maturation of pre-rRNA.</text>
</comment>
<dbReference type="CDD" id="cd12433">
    <property type="entry name" value="RRM_Yme2p_like"/>
    <property type="match status" value="1"/>
</dbReference>
<keyword evidence="8 18" id="KW-0479">Metal-binding</keyword>
<comment type="subcellular location">
    <subcellularLocation>
        <location evidence="2">Mitochondrion inner membrane</location>
        <topology evidence="2">Single-pass membrane protein</topology>
    </subcellularLocation>
</comment>
<evidence type="ECO:0000256" key="8">
    <source>
        <dbReference type="ARBA" id="ARBA00022723"/>
    </source>
</evidence>